<gene>
    <name evidence="1" type="ORF">g.48831</name>
</gene>
<organism evidence="1">
    <name type="scientific">Cuerna arida</name>
    <dbReference type="NCBI Taxonomy" id="1464854"/>
    <lineage>
        <taxon>Eukaryota</taxon>
        <taxon>Metazoa</taxon>
        <taxon>Ecdysozoa</taxon>
        <taxon>Arthropoda</taxon>
        <taxon>Hexapoda</taxon>
        <taxon>Insecta</taxon>
        <taxon>Pterygota</taxon>
        <taxon>Neoptera</taxon>
        <taxon>Paraneoptera</taxon>
        <taxon>Hemiptera</taxon>
        <taxon>Auchenorrhyncha</taxon>
        <taxon>Membracoidea</taxon>
        <taxon>Cicadellidae</taxon>
        <taxon>Cicadellinae</taxon>
        <taxon>Proconiini</taxon>
        <taxon>Cuerna</taxon>
    </lineage>
</organism>
<dbReference type="EMBL" id="GECZ01010464">
    <property type="protein sequence ID" value="JAS59305.1"/>
    <property type="molecule type" value="Transcribed_RNA"/>
</dbReference>
<accession>A0A1B6GA48</accession>
<dbReference type="AlphaFoldDB" id="A0A1B6GA48"/>
<sequence length="259" mass="28855">ENYDKNFAPGLSPVLRHCKLPAELNGKRKSVPAQSAEVTVKQSACDAPLKKRKIEDSLLAKYINPTTLESIYKNQMYEWSSSNCRSKQSNSTQMSTTSKDLRNGQYSAIRGVTPSSALCLNLSLKFNETPQLQNPEKVVPVSETQNFQTNFQPNVSLIPHTRSPQPATNATAVITTAKTAAVPLKSLPRRKQFSKCYSETNQYQNWPSSCPAVAPTASSPSTKDSDIVYQSVKRLSRLVRQITDLRLRSDFVQTLSRLK</sequence>
<name>A0A1B6GA48_9HEMI</name>
<feature type="non-terminal residue" evidence="1">
    <location>
        <position position="1"/>
    </location>
</feature>
<proteinExistence type="predicted"/>
<reference evidence="1" key="1">
    <citation type="submission" date="2015-11" db="EMBL/GenBank/DDBJ databases">
        <title>De novo transcriptome assembly of four potential Pierce s Disease insect vectors from Arizona vineyards.</title>
        <authorList>
            <person name="Tassone E.E."/>
        </authorList>
    </citation>
    <scope>NUCLEOTIDE SEQUENCE</scope>
</reference>
<evidence type="ECO:0000313" key="1">
    <source>
        <dbReference type="EMBL" id="JAS59305.1"/>
    </source>
</evidence>
<protein>
    <submittedName>
        <fullName evidence="1">Uncharacterized protein</fullName>
    </submittedName>
</protein>
<feature type="non-terminal residue" evidence="1">
    <location>
        <position position="259"/>
    </location>
</feature>